<gene>
    <name evidence="2" type="ORF">LOKVESSMR4R_02161</name>
</gene>
<dbReference type="EMBL" id="CP021431">
    <property type="protein sequence ID" value="ARU01468.1"/>
    <property type="molecule type" value="Genomic_DNA"/>
</dbReference>
<sequence length="239" mass="24746">MKTGVLILAAALVLAACAPRGTDRPRGVGFDDMSNFEIERARREAALTGTVDPFAPPPAVQTATIDPVGPVGGAIPASELAAAGIGQGAAAAPPMSALQPGLTPVITSNTGISDEQDFDAVAGRETIESDAERRQAAIAAQTQIAPQPLPERPAATGPNIVEYALTAPNAKGQEWYSRSLLSGQARFQRNCAAYATADDAQRDFLARGGPERDRLGIDPDGDGFACGWDPAPFRRAVGN</sequence>
<dbReference type="AlphaFoldDB" id="A0A1Y0EDB1"/>
<organism evidence="2 3">
    <name type="scientific">Yoonia vestfoldensis</name>
    <dbReference type="NCBI Taxonomy" id="245188"/>
    <lineage>
        <taxon>Bacteria</taxon>
        <taxon>Pseudomonadati</taxon>
        <taxon>Pseudomonadota</taxon>
        <taxon>Alphaproteobacteria</taxon>
        <taxon>Rhodobacterales</taxon>
        <taxon>Paracoccaceae</taxon>
        <taxon>Yoonia</taxon>
    </lineage>
</organism>
<dbReference type="KEGG" id="lvs:LOKVESSMR4R_02161"/>
<dbReference type="RefSeq" id="WP_087213054.1">
    <property type="nucleotide sequence ID" value="NZ_CP021431.1"/>
</dbReference>
<feature type="signal peptide" evidence="1">
    <location>
        <begin position="1"/>
        <end position="18"/>
    </location>
</feature>
<evidence type="ECO:0000313" key="2">
    <source>
        <dbReference type="EMBL" id="ARU01468.1"/>
    </source>
</evidence>
<dbReference type="STRING" id="1122181.GCA_000382265_02114"/>
<dbReference type="PROSITE" id="PS51257">
    <property type="entry name" value="PROKAR_LIPOPROTEIN"/>
    <property type="match status" value="1"/>
</dbReference>
<evidence type="ECO:0008006" key="4">
    <source>
        <dbReference type="Google" id="ProtNLM"/>
    </source>
</evidence>
<feature type="chain" id="PRO_5010992687" description="Excalibur calcium-binding domain protein" evidence="1">
    <location>
        <begin position="19"/>
        <end position="239"/>
    </location>
</feature>
<evidence type="ECO:0000313" key="3">
    <source>
        <dbReference type="Proteomes" id="UP000195273"/>
    </source>
</evidence>
<reference evidence="2 3" key="1">
    <citation type="submission" date="2017-05" db="EMBL/GenBank/DDBJ databases">
        <title>Genome Sequence of Loktanella vestfoldensis Strain SMR4r Isolated from a Culture of the Diatom Skeletonema marinoi.</title>
        <authorList>
            <person name="Topel M."/>
            <person name="Pinder M.I.M."/>
            <person name="Johansson O.N."/>
            <person name="Kourtchenko O."/>
            <person name="Godhe A."/>
            <person name="Clarke A.K."/>
        </authorList>
    </citation>
    <scope>NUCLEOTIDE SEQUENCE [LARGE SCALE GENOMIC DNA]</scope>
    <source>
        <strain evidence="2 3">SMR4r</strain>
    </source>
</reference>
<proteinExistence type="predicted"/>
<accession>A0A1Y0EDB1</accession>
<name>A0A1Y0EDB1_9RHOB</name>
<evidence type="ECO:0000256" key="1">
    <source>
        <dbReference type="SAM" id="SignalP"/>
    </source>
</evidence>
<keyword evidence="1" id="KW-0732">Signal</keyword>
<protein>
    <recommendedName>
        <fullName evidence="4">Excalibur calcium-binding domain protein</fullName>
    </recommendedName>
</protein>
<keyword evidence="3" id="KW-1185">Reference proteome</keyword>
<dbReference type="OrthoDB" id="7951357at2"/>
<dbReference type="Proteomes" id="UP000195273">
    <property type="component" value="Chromosome"/>
</dbReference>